<dbReference type="Proteomes" id="UP001482231">
    <property type="component" value="Unassembled WGS sequence"/>
</dbReference>
<evidence type="ECO:0000313" key="8">
    <source>
        <dbReference type="Proteomes" id="UP001482231"/>
    </source>
</evidence>
<protein>
    <submittedName>
        <fullName evidence="7">Glycine zipper 2TM domain-containing protein</fullName>
    </submittedName>
</protein>
<evidence type="ECO:0000256" key="3">
    <source>
        <dbReference type="ARBA" id="ARBA00023136"/>
    </source>
</evidence>
<dbReference type="PANTHER" id="PTHR35603:SF1">
    <property type="entry name" value="OUTER MEMBRANE LIPOPROTEIN SLYB"/>
    <property type="match status" value="1"/>
</dbReference>
<comment type="subcellular location">
    <subcellularLocation>
        <location evidence="1">Cell outer membrane</location>
        <topology evidence="1">Lipid-anchor</topology>
    </subcellularLocation>
</comment>
<evidence type="ECO:0000256" key="4">
    <source>
        <dbReference type="ARBA" id="ARBA00023139"/>
    </source>
</evidence>
<evidence type="ECO:0000256" key="2">
    <source>
        <dbReference type="ARBA" id="ARBA00022729"/>
    </source>
</evidence>
<keyword evidence="8" id="KW-1185">Reference proteome</keyword>
<accession>A0ABV0EFT5</accession>
<name>A0ABV0EFT5_9BURK</name>
<reference evidence="7 8" key="1">
    <citation type="submission" date="2024-02" db="EMBL/GenBank/DDBJ databases">
        <title>New thermophilic sulfur-oxidizing bacteria from a hot springs of the Uzon caldera (Kamchatka, Russia).</title>
        <authorList>
            <person name="Dukat A.M."/>
            <person name="Elcheninov A.G."/>
            <person name="Frolov E.N."/>
        </authorList>
    </citation>
    <scope>NUCLEOTIDE SEQUENCE [LARGE SCALE GENOMIC DNA]</scope>
    <source>
        <strain evidence="7 8">AK1</strain>
    </source>
</reference>
<dbReference type="InterPro" id="IPR008816">
    <property type="entry name" value="Gly_zipper_2TM_dom"/>
</dbReference>
<dbReference type="PROSITE" id="PS51257">
    <property type="entry name" value="PROKAR_LIPOPROTEIN"/>
    <property type="match status" value="1"/>
</dbReference>
<comment type="caution">
    <text evidence="7">The sequence shown here is derived from an EMBL/GenBank/DDBJ whole genome shotgun (WGS) entry which is preliminary data.</text>
</comment>
<evidence type="ECO:0000256" key="5">
    <source>
        <dbReference type="ARBA" id="ARBA00023288"/>
    </source>
</evidence>
<evidence type="ECO:0000259" key="6">
    <source>
        <dbReference type="Pfam" id="PF05433"/>
    </source>
</evidence>
<keyword evidence="3" id="KW-0472">Membrane</keyword>
<evidence type="ECO:0000313" key="7">
    <source>
        <dbReference type="EMBL" id="MEO1766850.1"/>
    </source>
</evidence>
<dbReference type="InterPro" id="IPR051407">
    <property type="entry name" value="Bact_OM_lipoprot/Surf_antigen"/>
</dbReference>
<gene>
    <name evidence="7" type="ORF">V6E02_06455</name>
</gene>
<feature type="domain" description="Glycine zipper 2TM" evidence="6">
    <location>
        <begin position="63"/>
        <end position="101"/>
    </location>
</feature>
<dbReference type="RefSeq" id="WP_347307961.1">
    <property type="nucleotide sequence ID" value="NZ_JBAJEX010000004.1"/>
</dbReference>
<keyword evidence="5" id="KW-0449">Lipoprotein</keyword>
<organism evidence="7 8">
    <name type="scientific">Thiobacter aerophilum</name>
    <dbReference type="NCBI Taxonomy" id="3121275"/>
    <lineage>
        <taxon>Bacteria</taxon>
        <taxon>Pseudomonadati</taxon>
        <taxon>Pseudomonadota</taxon>
        <taxon>Betaproteobacteria</taxon>
        <taxon>Burkholderiales</taxon>
        <taxon>Thiobacteraceae</taxon>
        <taxon>Thiobacter</taxon>
    </lineage>
</organism>
<keyword evidence="2" id="KW-0732">Signal</keyword>
<proteinExistence type="predicted"/>
<keyword evidence="4" id="KW-0564">Palmitate</keyword>
<dbReference type="EMBL" id="JBAJEX010000004">
    <property type="protein sequence ID" value="MEO1766850.1"/>
    <property type="molecule type" value="Genomic_DNA"/>
</dbReference>
<dbReference type="Pfam" id="PF05433">
    <property type="entry name" value="Rick_17kDa_Anti"/>
    <property type="match status" value="1"/>
</dbReference>
<evidence type="ECO:0000256" key="1">
    <source>
        <dbReference type="ARBA" id="ARBA00004459"/>
    </source>
</evidence>
<sequence>MKPQLAIAWLAAAVLATGCAEMPQLGGPKYGETGTSASVHGERTGKITQLELIKVDEDYKFGIGTVAGAVAGGLLGSQIGEGRGSTVGAVVGAAAGAAAGTVAESKMKKKDAQRVTVQMTSGGSVTIVQPVDARLKSGMAVRIEGSGETARVVPR</sequence>
<dbReference type="PANTHER" id="PTHR35603">
    <property type="match status" value="1"/>
</dbReference>